<reference evidence="8 9" key="1">
    <citation type="submission" date="2016-10" db="EMBL/GenBank/DDBJ databases">
        <authorList>
            <person name="de Groot N.N."/>
        </authorList>
    </citation>
    <scope>NUCLEOTIDE SEQUENCE [LARGE SCALE GENOMIC DNA]</scope>
    <source>
        <strain evidence="8 9">KH2T6</strain>
    </source>
</reference>
<dbReference type="InterPro" id="IPR037294">
    <property type="entry name" value="ABC_BtuC-like"/>
</dbReference>
<evidence type="ECO:0000256" key="4">
    <source>
        <dbReference type="ARBA" id="ARBA00022989"/>
    </source>
</evidence>
<evidence type="ECO:0000256" key="2">
    <source>
        <dbReference type="ARBA" id="ARBA00008034"/>
    </source>
</evidence>
<feature type="transmembrane region" description="Helical" evidence="7">
    <location>
        <begin position="49"/>
        <end position="67"/>
    </location>
</feature>
<feature type="transmembrane region" description="Helical" evidence="7">
    <location>
        <begin position="20"/>
        <end position="40"/>
    </location>
</feature>
<evidence type="ECO:0000256" key="7">
    <source>
        <dbReference type="SAM" id="Phobius"/>
    </source>
</evidence>
<evidence type="ECO:0000256" key="1">
    <source>
        <dbReference type="ARBA" id="ARBA00004141"/>
    </source>
</evidence>
<keyword evidence="4 7" id="KW-1133">Transmembrane helix</keyword>
<dbReference type="SUPFAM" id="SSF81345">
    <property type="entry name" value="ABC transporter involved in vitamin B12 uptake, BtuC"/>
    <property type="match status" value="1"/>
</dbReference>
<name>A0A1H7N7E0_RUMAL</name>
<dbReference type="GO" id="GO:0043190">
    <property type="term" value="C:ATP-binding cassette (ABC) transporter complex"/>
    <property type="evidence" value="ECO:0007669"/>
    <property type="project" value="InterPro"/>
</dbReference>
<keyword evidence="3 6" id="KW-0812">Transmembrane</keyword>
<evidence type="ECO:0000313" key="8">
    <source>
        <dbReference type="EMBL" id="SEL19199.1"/>
    </source>
</evidence>
<feature type="transmembrane region" description="Helical" evidence="7">
    <location>
        <begin position="249"/>
        <end position="271"/>
    </location>
</feature>
<dbReference type="RefSeq" id="WP_170844304.1">
    <property type="nucleotide sequence ID" value="NZ_FOAT01000014.1"/>
</dbReference>
<dbReference type="InterPro" id="IPR001626">
    <property type="entry name" value="ABC_TroCD"/>
</dbReference>
<evidence type="ECO:0000256" key="5">
    <source>
        <dbReference type="ARBA" id="ARBA00023136"/>
    </source>
</evidence>
<evidence type="ECO:0000256" key="3">
    <source>
        <dbReference type="ARBA" id="ARBA00022692"/>
    </source>
</evidence>
<keyword evidence="5 7" id="KW-0472">Membrane</keyword>
<feature type="transmembrane region" description="Helical" evidence="7">
    <location>
        <begin position="165"/>
        <end position="184"/>
    </location>
</feature>
<dbReference type="GO" id="GO:0010043">
    <property type="term" value="P:response to zinc ion"/>
    <property type="evidence" value="ECO:0007669"/>
    <property type="project" value="TreeGrafter"/>
</dbReference>
<dbReference type="Pfam" id="PF00950">
    <property type="entry name" value="ABC-3"/>
    <property type="match status" value="1"/>
</dbReference>
<dbReference type="EMBL" id="FOAT01000014">
    <property type="protein sequence ID" value="SEL19199.1"/>
    <property type="molecule type" value="Genomic_DNA"/>
</dbReference>
<comment type="subcellular location">
    <subcellularLocation>
        <location evidence="6">Cell membrane</location>
        <topology evidence="6">Multi-pass membrane protein</topology>
    </subcellularLocation>
    <subcellularLocation>
        <location evidence="1">Membrane</location>
        <topology evidence="1">Multi-pass membrane protein</topology>
    </subcellularLocation>
</comment>
<feature type="transmembrane region" description="Helical" evidence="7">
    <location>
        <begin position="204"/>
        <end position="237"/>
    </location>
</feature>
<feature type="transmembrane region" description="Helical" evidence="7">
    <location>
        <begin position="115"/>
        <end position="135"/>
    </location>
</feature>
<sequence length="300" mass="31640">MNEIIQTLQYYMGFPFVRNAIIVGLLIALCSSLLGVTLVLKRFSFIGDGLSHVAFGAMSVSTVISVVLKQASRGESAFAKFLEDTNGMVIILPVTLLAAILLLRTGQNTKIKGDAAIAMISVGSLALGYMLVNMYSASANVSGDVCSTLFGSTSILTLKDGEVKLCAVLAAVVITVFIIFYNRIFSVTFDENFAKASGVKSDGYNLLIAVITAMIIVLAMNLVGSLLISALIIFPALSAMRLFKSFKSVVICSAVISVLCAGIGMIASILYSTPVGSTIVTADIAVFLIFSIIAAVTKRN</sequence>
<dbReference type="Gene3D" id="1.10.3470.10">
    <property type="entry name" value="ABC transporter involved in vitamin B12 uptake, BtuC"/>
    <property type="match status" value="1"/>
</dbReference>
<gene>
    <name evidence="8" type="ORF">SAMN05216469_11418</name>
</gene>
<accession>A0A1H7N7E0</accession>
<keyword evidence="6" id="KW-0813">Transport</keyword>
<dbReference type="Proteomes" id="UP000186015">
    <property type="component" value="Unassembled WGS sequence"/>
</dbReference>
<dbReference type="PANTHER" id="PTHR30477:SF0">
    <property type="entry name" value="METAL TRANSPORT SYSTEM MEMBRANE PROTEIN TM_0125-RELATED"/>
    <property type="match status" value="1"/>
</dbReference>
<evidence type="ECO:0000256" key="6">
    <source>
        <dbReference type="RuleBase" id="RU003943"/>
    </source>
</evidence>
<feature type="transmembrane region" description="Helical" evidence="7">
    <location>
        <begin position="87"/>
        <end position="103"/>
    </location>
</feature>
<dbReference type="PANTHER" id="PTHR30477">
    <property type="entry name" value="ABC-TRANSPORTER METAL-BINDING PROTEIN"/>
    <property type="match status" value="1"/>
</dbReference>
<evidence type="ECO:0000313" key="9">
    <source>
        <dbReference type="Proteomes" id="UP000186015"/>
    </source>
</evidence>
<protein>
    <submittedName>
        <fullName evidence="8">Zinc transport system permease protein</fullName>
    </submittedName>
</protein>
<organism evidence="8 9">
    <name type="scientific">Ruminococcus albus</name>
    <dbReference type="NCBI Taxonomy" id="1264"/>
    <lineage>
        <taxon>Bacteria</taxon>
        <taxon>Bacillati</taxon>
        <taxon>Bacillota</taxon>
        <taxon>Clostridia</taxon>
        <taxon>Eubacteriales</taxon>
        <taxon>Oscillospiraceae</taxon>
        <taxon>Ruminococcus</taxon>
    </lineage>
</organism>
<feature type="transmembrane region" description="Helical" evidence="7">
    <location>
        <begin position="277"/>
        <end position="296"/>
    </location>
</feature>
<dbReference type="AlphaFoldDB" id="A0A1H7N7E0"/>
<comment type="similarity">
    <text evidence="2 6">Belongs to the ABC-3 integral membrane protein family.</text>
</comment>
<dbReference type="GO" id="GO:0055085">
    <property type="term" value="P:transmembrane transport"/>
    <property type="evidence" value="ECO:0007669"/>
    <property type="project" value="InterPro"/>
</dbReference>
<proteinExistence type="inferred from homology"/>